<feature type="domain" description="Aminoglycoside phosphotransferase" evidence="1">
    <location>
        <begin position="27"/>
        <end position="270"/>
    </location>
</feature>
<protein>
    <submittedName>
        <fullName evidence="2">Phosphotransferase</fullName>
    </submittedName>
</protein>
<accession>A0A9D2RBA5</accession>
<dbReference type="GO" id="GO:0042601">
    <property type="term" value="C:endospore-forming forespore"/>
    <property type="evidence" value="ECO:0007669"/>
    <property type="project" value="TreeGrafter"/>
</dbReference>
<evidence type="ECO:0000313" key="2">
    <source>
        <dbReference type="EMBL" id="HJD42024.1"/>
    </source>
</evidence>
<dbReference type="SUPFAM" id="SSF56112">
    <property type="entry name" value="Protein kinase-like (PK-like)"/>
    <property type="match status" value="1"/>
</dbReference>
<dbReference type="AlphaFoldDB" id="A0A9D2RBA5"/>
<gene>
    <name evidence="2" type="ORF">H9910_03300</name>
</gene>
<evidence type="ECO:0000313" key="3">
    <source>
        <dbReference type="Proteomes" id="UP000823909"/>
    </source>
</evidence>
<name>A0A9D2RBA5_9FIRM</name>
<dbReference type="PANTHER" id="PTHR39179">
    <property type="entry name" value="SPORE COAT PROTEIN I"/>
    <property type="match status" value="1"/>
</dbReference>
<evidence type="ECO:0000259" key="1">
    <source>
        <dbReference type="Pfam" id="PF01636"/>
    </source>
</evidence>
<dbReference type="InterPro" id="IPR011009">
    <property type="entry name" value="Kinase-like_dom_sf"/>
</dbReference>
<organism evidence="2 3">
    <name type="scientific">Candidatus Mediterraneibacter quadrami</name>
    <dbReference type="NCBI Taxonomy" id="2838684"/>
    <lineage>
        <taxon>Bacteria</taxon>
        <taxon>Bacillati</taxon>
        <taxon>Bacillota</taxon>
        <taxon>Clostridia</taxon>
        <taxon>Lachnospirales</taxon>
        <taxon>Lachnospiraceae</taxon>
        <taxon>Mediterraneibacter</taxon>
    </lineage>
</organism>
<dbReference type="InterPro" id="IPR047175">
    <property type="entry name" value="CotS-like"/>
</dbReference>
<dbReference type="Gene3D" id="3.30.200.20">
    <property type="entry name" value="Phosphorylase Kinase, domain 1"/>
    <property type="match status" value="1"/>
</dbReference>
<dbReference type="Gene3D" id="3.90.1200.10">
    <property type="match status" value="1"/>
</dbReference>
<dbReference type="EMBL" id="DWUU01000022">
    <property type="protein sequence ID" value="HJD42024.1"/>
    <property type="molecule type" value="Genomic_DNA"/>
</dbReference>
<dbReference type="PANTHER" id="PTHR39179:SF1">
    <property type="entry name" value="SPORE COAT PROTEIN I"/>
    <property type="match status" value="1"/>
</dbReference>
<dbReference type="InterPro" id="IPR002575">
    <property type="entry name" value="Aminoglycoside_PTrfase"/>
</dbReference>
<dbReference type="Pfam" id="PF01636">
    <property type="entry name" value="APH"/>
    <property type="match status" value="1"/>
</dbReference>
<dbReference type="Proteomes" id="UP000823909">
    <property type="component" value="Unassembled WGS sequence"/>
</dbReference>
<proteinExistence type="predicted"/>
<comment type="caution">
    <text evidence="2">The sequence shown here is derived from an EMBL/GenBank/DDBJ whole genome shotgun (WGS) entry which is preliminary data.</text>
</comment>
<sequence length="337" mass="39453">MREEYELEVLEKYDLEVRGTRRIRGAFFCDTNEGAMLLRETKLSEQRALFLYQVLSRLETESDLKVDTPVFTADGSILAVREDGRKFMLKKWYDGRECDVRQESEALRAAAQLARLHNGLNDERITELCRACPEIAGTAPDPADELLRHNRELKKVRRFIRSRPVKSAFEYLFLESFDRMYGMAEQVAGRMKNSGCAALYGRSVREGRLFHGACNYHNLLAEEDGIAVTDFERMKSGIQVYDLYYFLRKVMEKYSWKQKTGQKLLEAYERIRPLDAGEREYIGLMLAYPEKYWKTAGNYYRSNKAWMPEKNREKLQLVLRQCGEKQAFLEQIFSVVI</sequence>
<reference evidence="2" key="2">
    <citation type="submission" date="2021-04" db="EMBL/GenBank/DDBJ databases">
        <authorList>
            <person name="Gilroy R."/>
        </authorList>
    </citation>
    <scope>NUCLEOTIDE SEQUENCE</scope>
    <source>
        <strain evidence="2">ChiBcec15-3976</strain>
    </source>
</reference>
<reference evidence="2" key="1">
    <citation type="journal article" date="2021" name="PeerJ">
        <title>Extensive microbial diversity within the chicken gut microbiome revealed by metagenomics and culture.</title>
        <authorList>
            <person name="Gilroy R."/>
            <person name="Ravi A."/>
            <person name="Getino M."/>
            <person name="Pursley I."/>
            <person name="Horton D.L."/>
            <person name="Alikhan N.F."/>
            <person name="Baker D."/>
            <person name="Gharbi K."/>
            <person name="Hall N."/>
            <person name="Watson M."/>
            <person name="Adriaenssens E.M."/>
            <person name="Foster-Nyarko E."/>
            <person name="Jarju S."/>
            <person name="Secka A."/>
            <person name="Antonio M."/>
            <person name="Oren A."/>
            <person name="Chaudhuri R.R."/>
            <person name="La Ragione R."/>
            <person name="Hildebrand F."/>
            <person name="Pallen M.J."/>
        </authorList>
    </citation>
    <scope>NUCLEOTIDE SEQUENCE</scope>
    <source>
        <strain evidence="2">ChiBcec15-3976</strain>
    </source>
</reference>